<feature type="transmembrane region" description="Helical" evidence="3">
    <location>
        <begin position="592"/>
        <end position="611"/>
    </location>
</feature>
<feature type="region of interest" description="Disordered" evidence="2">
    <location>
        <begin position="318"/>
        <end position="351"/>
    </location>
</feature>
<feature type="transmembrane region" description="Helical" evidence="3">
    <location>
        <begin position="538"/>
        <end position="558"/>
    </location>
</feature>
<feature type="transmembrane region" description="Helical" evidence="3">
    <location>
        <begin position="446"/>
        <end position="463"/>
    </location>
</feature>
<dbReference type="PANTHER" id="PTHR33802:SF1">
    <property type="entry name" value="XK-RELATED PROTEIN"/>
    <property type="match status" value="1"/>
</dbReference>
<feature type="transmembrane region" description="Helical" evidence="3">
    <location>
        <begin position="498"/>
        <end position="517"/>
    </location>
</feature>
<protein>
    <submittedName>
        <fullName evidence="4">MFS transporter</fullName>
    </submittedName>
</protein>
<dbReference type="Proteomes" id="UP000746595">
    <property type="component" value="Unassembled WGS sequence"/>
</dbReference>
<reference evidence="4 5" key="1">
    <citation type="submission" date="2020-04" db="EMBL/GenBank/DDBJ databases">
        <title>Paeniglutamicibacter sp. ANT13_2, a novel actinomycete isolated from sediment in Antarctica.</title>
        <authorList>
            <person name="Sakdapetsiri C."/>
            <person name="Pinyakong O."/>
        </authorList>
    </citation>
    <scope>NUCLEOTIDE SEQUENCE [LARGE SCALE GENOMIC DNA]</scope>
    <source>
        <strain evidence="4 5">ANT13_2</strain>
    </source>
</reference>
<keyword evidence="5" id="KW-1185">Reference proteome</keyword>
<feature type="transmembrane region" description="Helical" evidence="3">
    <location>
        <begin position="475"/>
        <end position="492"/>
    </location>
</feature>
<dbReference type="RefSeq" id="WP_168153411.1">
    <property type="nucleotide sequence ID" value="NZ_JAAWVT010000013.1"/>
</dbReference>
<dbReference type="PANTHER" id="PTHR33802">
    <property type="entry name" value="SI:CH211-161H7.5-RELATED"/>
    <property type="match status" value="1"/>
</dbReference>
<feature type="region of interest" description="Disordered" evidence="2">
    <location>
        <begin position="1"/>
        <end position="110"/>
    </location>
</feature>
<feature type="transmembrane region" description="Helical" evidence="3">
    <location>
        <begin position="564"/>
        <end position="585"/>
    </location>
</feature>
<keyword evidence="3" id="KW-0812">Transmembrane</keyword>
<keyword evidence="1" id="KW-0175">Coiled coil</keyword>
<name>A0ABX1G8T1_9MICC</name>
<organism evidence="4 5">
    <name type="scientific">Paeniglutamicibacter terrestris</name>
    <dbReference type="NCBI Taxonomy" id="2723403"/>
    <lineage>
        <taxon>Bacteria</taxon>
        <taxon>Bacillati</taxon>
        <taxon>Actinomycetota</taxon>
        <taxon>Actinomycetes</taxon>
        <taxon>Micrococcales</taxon>
        <taxon>Micrococcaceae</taxon>
        <taxon>Paeniglutamicibacter</taxon>
    </lineage>
</organism>
<keyword evidence="3" id="KW-1133">Transmembrane helix</keyword>
<proteinExistence type="predicted"/>
<feature type="compositionally biased region" description="Polar residues" evidence="2">
    <location>
        <begin position="1"/>
        <end position="19"/>
    </location>
</feature>
<sequence length="657" mass="69876">MSNSDTWTSSAPQESQLPQPKQPDKASGPVNDSAANGSTKKSTKTAPPEAAGPTDLIRANEESSHNAPVGADEHVSARISHPVPRQHTTEPDSLNTLLKGSANPDHADAPLHHLASKDASKGAKSSSKVMANADEKEAAMSGGFPAINGWLDSLPNPAWEKLGDKIYATPSTLKQRWQQQRVERAKAAELKERNRLVEVARAEAAAEAAKREAARVAREEAIAREAAAKAQAEADAEAAEKARVAAEAKAAADAELAEKAKAAAATQAAIDAAIAEKARVAAEAKAAAAMAEEAQLAGATEFKEDPETGLHARNLFSAPDAGRAPEEPASQWDDSPLGDGQRSKQHYASQPMGAEQLAELVASAKAAIDKQQATVEPLYEAPYALPETGENPEEVPADKRRRILLSIAAVVASVVSLICLSTLASGSVESLGSNYSLLSTAPSAHLLWPLIFVWSALSAAYSWTATQRSAVRQRLIGLPFTLAIVAGTLWMISAVNDWLLPAFVFSAASCWFLYTAVRGLNEKTARNHRERMLTDAPISLMTGFTLVVTASSFASLLQSWGADWAVTWVAPILVIATGYAAVALAMTERGRIILAIGFSWGMFWLLVPRAVGSHSSIWIAILAGMACFVALLATENRRYQIHHAEHRAARGKPTEFD</sequence>
<evidence type="ECO:0000256" key="2">
    <source>
        <dbReference type="SAM" id="MobiDB-lite"/>
    </source>
</evidence>
<feature type="transmembrane region" description="Helical" evidence="3">
    <location>
        <begin position="617"/>
        <end position="634"/>
    </location>
</feature>
<gene>
    <name evidence="4" type="ORF">HED64_18390</name>
</gene>
<accession>A0ABX1G8T1</accession>
<dbReference type="EMBL" id="JAAWVT010000013">
    <property type="protein sequence ID" value="NKG22668.1"/>
    <property type="molecule type" value="Genomic_DNA"/>
</dbReference>
<comment type="caution">
    <text evidence="4">The sequence shown here is derived from an EMBL/GenBank/DDBJ whole genome shotgun (WGS) entry which is preliminary data.</text>
</comment>
<keyword evidence="3" id="KW-0472">Membrane</keyword>
<evidence type="ECO:0000256" key="1">
    <source>
        <dbReference type="SAM" id="Coils"/>
    </source>
</evidence>
<evidence type="ECO:0000313" key="4">
    <source>
        <dbReference type="EMBL" id="NKG22668.1"/>
    </source>
</evidence>
<evidence type="ECO:0000313" key="5">
    <source>
        <dbReference type="Proteomes" id="UP000746595"/>
    </source>
</evidence>
<feature type="coiled-coil region" evidence="1">
    <location>
        <begin position="187"/>
        <end position="249"/>
    </location>
</feature>
<feature type="transmembrane region" description="Helical" evidence="3">
    <location>
        <begin position="403"/>
        <end position="426"/>
    </location>
</feature>
<evidence type="ECO:0000256" key="3">
    <source>
        <dbReference type="SAM" id="Phobius"/>
    </source>
</evidence>